<reference evidence="10" key="1">
    <citation type="submission" date="2025-08" db="UniProtKB">
        <authorList>
            <consortium name="RefSeq"/>
        </authorList>
    </citation>
    <scope>IDENTIFICATION</scope>
</reference>
<dbReference type="InterPro" id="IPR050430">
    <property type="entry name" value="Peptidase_S1"/>
</dbReference>
<dbReference type="PRINTS" id="PR00722">
    <property type="entry name" value="CHYMOTRYPSIN"/>
</dbReference>
<dbReference type="PANTHER" id="PTHR24276">
    <property type="entry name" value="POLYSERASE-RELATED"/>
    <property type="match status" value="1"/>
</dbReference>
<dbReference type="GeneID" id="106116526"/>
<evidence type="ECO:0000256" key="7">
    <source>
        <dbReference type="SAM" id="Phobius"/>
    </source>
</evidence>
<feature type="transmembrane region" description="Helical" evidence="7">
    <location>
        <begin position="294"/>
        <end position="314"/>
    </location>
</feature>
<evidence type="ECO:0000256" key="1">
    <source>
        <dbReference type="ARBA" id="ARBA00007664"/>
    </source>
</evidence>
<gene>
    <name evidence="10" type="primary">LOC106116526</name>
</gene>
<feature type="signal peptide" evidence="8">
    <location>
        <begin position="1"/>
        <end position="16"/>
    </location>
</feature>
<evidence type="ECO:0000256" key="6">
    <source>
        <dbReference type="RuleBase" id="RU363034"/>
    </source>
</evidence>
<sequence length="335" mass="37816">MKIQLILFTIITVASCVRDKRLITRFLQPSYGVQPVIVNGDPATVGQIPYFVSIKEVLRWYKKNSALWKSFCGGTIIAINKVLTAAHCFEVNDYKYYQRPHLLRVVAGSIRNYMIHSGEEVTENSNQWRKIQKIVIHASFNFPANDIALVFVNNFTYTSFVTYAIPAKADMDYARRCMAAGFGKTGQDMSNQASHVLLVAKIELLSKYLCSNRWLSDMDKFICSDAESADVARGDSGGPLVCKGTLDPAERSGRDLLVGIVSGKDVDRTTIYTRVSAYKDWIERGKSQRIKTNIFVIIICFLTLYVSFLFLNPIKNHHQLTIRLHLGARSLPQVN</sequence>
<comment type="similarity">
    <text evidence="1">Belongs to the peptidase S1 family.</text>
</comment>
<feature type="domain" description="Peptidase S1" evidence="9">
    <location>
        <begin position="37"/>
        <end position="287"/>
    </location>
</feature>
<dbReference type="Pfam" id="PF00089">
    <property type="entry name" value="Trypsin"/>
    <property type="match status" value="1"/>
</dbReference>
<evidence type="ECO:0000256" key="8">
    <source>
        <dbReference type="SAM" id="SignalP"/>
    </source>
</evidence>
<proteinExistence type="inferred from homology"/>
<dbReference type="PROSITE" id="PS00135">
    <property type="entry name" value="TRYPSIN_SER"/>
    <property type="match status" value="1"/>
</dbReference>
<dbReference type="GO" id="GO:0004252">
    <property type="term" value="F:serine-type endopeptidase activity"/>
    <property type="evidence" value="ECO:0007669"/>
    <property type="project" value="InterPro"/>
</dbReference>
<evidence type="ECO:0000256" key="2">
    <source>
        <dbReference type="ARBA" id="ARBA00022670"/>
    </source>
</evidence>
<dbReference type="InterPro" id="IPR033116">
    <property type="entry name" value="TRYPSIN_SER"/>
</dbReference>
<dbReference type="KEGG" id="pxu:106116526"/>
<dbReference type="SUPFAM" id="SSF50494">
    <property type="entry name" value="Trypsin-like serine proteases"/>
    <property type="match status" value="1"/>
</dbReference>
<dbReference type="GO" id="GO:0006508">
    <property type="term" value="P:proteolysis"/>
    <property type="evidence" value="ECO:0007669"/>
    <property type="project" value="UniProtKB-KW"/>
</dbReference>
<dbReference type="CDD" id="cd00190">
    <property type="entry name" value="Tryp_SPc"/>
    <property type="match status" value="1"/>
</dbReference>
<keyword evidence="3 6" id="KW-0378">Hydrolase</keyword>
<dbReference type="AlphaFoldDB" id="A0AAJ6Z5Q2"/>
<dbReference type="InterPro" id="IPR009003">
    <property type="entry name" value="Peptidase_S1_PA"/>
</dbReference>
<evidence type="ECO:0000256" key="5">
    <source>
        <dbReference type="ARBA" id="ARBA00023157"/>
    </source>
</evidence>
<evidence type="ECO:0000256" key="3">
    <source>
        <dbReference type="ARBA" id="ARBA00022801"/>
    </source>
</evidence>
<dbReference type="PROSITE" id="PS00134">
    <property type="entry name" value="TRYPSIN_HIS"/>
    <property type="match status" value="1"/>
</dbReference>
<evidence type="ECO:0000259" key="9">
    <source>
        <dbReference type="PROSITE" id="PS50240"/>
    </source>
</evidence>
<protein>
    <submittedName>
        <fullName evidence="10">Chymotrypsinogen A-like</fullName>
    </submittedName>
</protein>
<organism evidence="10">
    <name type="scientific">Papilio xuthus</name>
    <name type="common">Asian swallowtail butterfly</name>
    <dbReference type="NCBI Taxonomy" id="66420"/>
    <lineage>
        <taxon>Eukaryota</taxon>
        <taxon>Metazoa</taxon>
        <taxon>Ecdysozoa</taxon>
        <taxon>Arthropoda</taxon>
        <taxon>Hexapoda</taxon>
        <taxon>Insecta</taxon>
        <taxon>Pterygota</taxon>
        <taxon>Neoptera</taxon>
        <taxon>Endopterygota</taxon>
        <taxon>Lepidoptera</taxon>
        <taxon>Glossata</taxon>
        <taxon>Ditrysia</taxon>
        <taxon>Papilionoidea</taxon>
        <taxon>Papilionidae</taxon>
        <taxon>Papilioninae</taxon>
        <taxon>Papilio</taxon>
    </lineage>
</organism>
<keyword evidence="4 6" id="KW-0720">Serine protease</keyword>
<dbReference type="Proteomes" id="UP000694872">
    <property type="component" value="Unplaced"/>
</dbReference>
<dbReference type="Gene3D" id="2.40.10.10">
    <property type="entry name" value="Trypsin-like serine proteases"/>
    <property type="match status" value="1"/>
</dbReference>
<dbReference type="InterPro" id="IPR043504">
    <property type="entry name" value="Peptidase_S1_PA_chymotrypsin"/>
</dbReference>
<dbReference type="PANTHER" id="PTHR24276:SF98">
    <property type="entry name" value="FI18310P1-RELATED"/>
    <property type="match status" value="1"/>
</dbReference>
<keyword evidence="2 6" id="KW-0645">Protease</keyword>
<accession>A0AAJ6Z5Q2</accession>
<feature type="chain" id="PRO_5042478969" evidence="8">
    <location>
        <begin position="17"/>
        <end position="335"/>
    </location>
</feature>
<keyword evidence="5" id="KW-1015">Disulfide bond</keyword>
<keyword evidence="7" id="KW-1133">Transmembrane helix</keyword>
<keyword evidence="7" id="KW-0472">Membrane</keyword>
<dbReference type="RefSeq" id="XP_013165850.1">
    <property type="nucleotide sequence ID" value="XM_013310396.1"/>
</dbReference>
<dbReference type="InterPro" id="IPR001254">
    <property type="entry name" value="Trypsin_dom"/>
</dbReference>
<keyword evidence="8" id="KW-0732">Signal</keyword>
<dbReference type="InterPro" id="IPR001314">
    <property type="entry name" value="Peptidase_S1A"/>
</dbReference>
<evidence type="ECO:0000313" key="10">
    <source>
        <dbReference type="RefSeq" id="XP_013165850.1"/>
    </source>
</evidence>
<keyword evidence="7" id="KW-0812">Transmembrane</keyword>
<evidence type="ECO:0000256" key="4">
    <source>
        <dbReference type="ARBA" id="ARBA00022825"/>
    </source>
</evidence>
<dbReference type="SMART" id="SM00020">
    <property type="entry name" value="Tryp_SPc"/>
    <property type="match status" value="1"/>
</dbReference>
<dbReference type="PROSITE" id="PS50240">
    <property type="entry name" value="TRYPSIN_DOM"/>
    <property type="match status" value="1"/>
</dbReference>
<name>A0AAJ6Z5Q2_PAPXU</name>
<dbReference type="PROSITE" id="PS51257">
    <property type="entry name" value="PROKAR_LIPOPROTEIN"/>
    <property type="match status" value="1"/>
</dbReference>
<dbReference type="InterPro" id="IPR018114">
    <property type="entry name" value="TRYPSIN_HIS"/>
</dbReference>